<feature type="chain" id="PRO_5045385828" evidence="1">
    <location>
        <begin position="36"/>
        <end position="2434"/>
    </location>
</feature>
<evidence type="ECO:0000313" key="4">
    <source>
        <dbReference type="Proteomes" id="UP000830583"/>
    </source>
</evidence>
<dbReference type="RefSeq" id="WP_248433432.1">
    <property type="nucleotide sequence ID" value="NZ_CP096205.1"/>
</dbReference>
<dbReference type="Pfam" id="PF13585">
    <property type="entry name" value="CHU_C"/>
    <property type="match status" value="1"/>
</dbReference>
<dbReference type="InterPro" id="IPR026341">
    <property type="entry name" value="T9SS_type_B"/>
</dbReference>
<dbReference type="InterPro" id="IPR044023">
    <property type="entry name" value="Ig_7"/>
</dbReference>
<reference evidence="3" key="1">
    <citation type="submission" date="2022-04" db="EMBL/GenBank/DDBJ databases">
        <title>Consumption of N2O by Flavobacterium azooxidireducens sp. nov. isolated from Decomposing Leaf Litter of Phragmites australis (Cav.).</title>
        <authorList>
            <person name="Behrendt U."/>
            <person name="Spanner T."/>
            <person name="Augustin J."/>
            <person name="Horn M.A."/>
            <person name="Kolb S."/>
            <person name="Ulrich A."/>
        </authorList>
    </citation>
    <scope>NUCLEOTIDE SEQUENCE</scope>
    <source>
        <strain evidence="3">IGB 4-14</strain>
    </source>
</reference>
<evidence type="ECO:0000313" key="3">
    <source>
        <dbReference type="EMBL" id="UPQ78508.1"/>
    </source>
</evidence>
<sequence length="2434" mass="250374">MGYFYKISIPFNFKNLVNSKLLLIILLLSGSVAFAQCPTVTNLNQSFCDVESPTIASLQATNNGGGVAWFESSTSPTPLGSSSALVNGQSYYADNAAGNCGTRIQVTVTIYSAPTGSPFQGPCVDFPEQATISTLILSGNNIQWYNVANGGTPLTPDTIIIPNTIYYASQTNPDTGCETSRFSVFVTIGVVPVPTGPPIQTFCQDPSNPPTVANLIASGNNNWYLTNTSVIPLALNTPLIDGQTYYATTVDLPCQSIERLAVLVSIQPQNNAGTEDSIVSFCEDDFITTNFVNLFDYLGGTPFNTGIWTGPFSTTNGNLGTLDLSQLSLSGSPYIFTYSVNSSTECPPASATLTITINPIPNAGTSDAIILCETDAAIDLFTLLGNNPEVGGSWSPALASGTGVFDPTQDTAGVYTYTIIGTPPCDNSSATITVTVNPIPNPGTAGSAPFCENGAPQDLFNYLGGTPDAGGTWSPPLASGTGVFNPAEDTAGVYTYTVNDLGPCDPQSTTVTVTINPIPNAGTSDAIVLCETDAAIDLFNLLGNNPEVGGTWSPALASGTGVFDPTQDTAGVYTYTIIGTPPCENSSATITVTVNPIPNPGTAGSAPFCENGAPQDLFNYLGGTPDAGGTWSPPLASGTGVFNPAEDTAGVYTYTVNDLGPCDPQSTTVTVTINPIPNAGTSDAIVLCETDAAIDLFTLLGNNPEVGGSWSPALASGTGVFDPTQDTAGVYTYTIIGTPPCENSSATITVTVNPIPNPGTAGSAPFCENGAPQDLFNYLGGTPDAGGTWSPPLASGTGVFNPAEDTAGVYTYTVNDLGPCDPQSTTVTVTINPIPNAGTSDAIVLCETDAAIDLFNLLGNNPEVGGTWSPALASGTGVFDPAQDTAGVYTYTIIGTPPCENSSATITVTVNPIPNPGTAGSAPFCENGAPQDLFNYLGGTPDAGGTWSPPLASGTGVFNPAEDAAGVYTYTVNDLGPCDPQSTTVTVTINPIPNAGTSDAIVLCETDAAIDLFTLLGNNPEVGGSWSPALASGTGVFDPAQDTAGVYTYTIIGTLPCEDSSATITVTVNPIPNPGEAGVAPFCENGAPEDLFNYLGGTPDAGGTWLPALASGTGVFDPTQDTAGVYTYTVNDLGPCDPQSTTVTVTINPIPNAGTSDAIVLCETDAAIDLFTLLGNNPEVGGTWSPALASGTGVFDPAQDTAGVYTYTIIGTPPCEDSSATITVTVNPIPNPGTAGSAPFCENSPADDLFNYLGGTPDAGGTWSPPLASGTGVFDPTQDTAGVYTYTVNDLGPCDPQSTTVTVTINPIPNAGTSDAIVLCETDAAIDLFTLLGNNPEVGGTWSPALASGTGIFDPAQDTAGVYTYTIIGTPPCEDSSATITVTVNPIPNPGTAGSAPFCENSPADDLFNYLGGTPDAGGTWSPPLASGTGVFDPTQDTAGVYTYTVNDLGPCDPQSTTVTVTINPIPNAGTSDAIVLCETDAAIDLFTLLGNNPEVGGTWSPALASGTGVFDPAQDTAGVYTYTIIGTPPCEDSSATITVTVNPIPNPGTAGSAPFCENSPADDLFNYLGGTPDAGGTWSPPLASGTGVFDPTQDTAGVYTYTVNDLGPCDPQSTTVTVTINPIPNAGTSDAIVLCETDAAIDLFTLLGNNPEVGGTWSPALASGTGVFDPSQDTAGVYTYTIIGTLPCEDSSATITVTVNPIPNPGEAGVAPFCENGAPEDLFNYLGGTPDADGTWLPALASGTGVFDPTQDTAGVYTYTVNDLGPCDPQSTTVTVTINPIPNAGTDGATTVCENDPSFDLFTFLGNNPEIGGEWFPELASGIGIFTPGIDQPGIYTYTIIGTFPCENSTASVTVDVNSTANAGTFTGIQSVCASEGTFDLNTLLDGTQQVGGSWTDNQGDTVSNVLTITNLSPGTYNFIYTVTTDCNTDSEPVQLTIIQGTEILPEDVIVLSPICQGENSTVTIFNLADGNYSLNYSLSGSNSVDNQIVLFTVVDGEVSFEIDTAQLANPGITTLAFNSILNTVTNCGTVLTGLSFEIEILPLLTLANTNLTVQNVCLGTEVIVQISGATNLADGTYQFVYSIPNANPITGNSGDVTINGGSGQFTVPASVFPTAGNYTLTFNSITSETLPCNNLNPAVSVSFEILPAATITEALVSLSAICANSDGTVTITNATNLSNGTYQLTYQITGAITHNETISVEFLNGQASFVIPSTILINAGEITLSINQINSNTGNACGTSGHTFNSVTLSIENVETPELIEGGNSFCEDDNATIANLSNNIDSDQTIIWYDAPLNGNAYSDSTVLVDGQVYYASFQSSTGCGSTVRLAVTVSIRDCTDIIIPDGFSPNDDGINDFFVIKNIRTLYPNFDLEIFNRYGSILYKGNAASQDWDGTSDKGIQVGGNKLPAGVYFFIINFNDGIREPLQGRVYLSR</sequence>
<dbReference type="PROSITE" id="PS00221">
    <property type="entry name" value="MIP"/>
    <property type="match status" value="1"/>
</dbReference>
<evidence type="ECO:0000259" key="2">
    <source>
        <dbReference type="Pfam" id="PF19081"/>
    </source>
</evidence>
<keyword evidence="1" id="KW-0732">Signal</keyword>
<keyword evidence="4" id="KW-1185">Reference proteome</keyword>
<organism evidence="3 4">
    <name type="scientific">Flavobacterium azooxidireducens</name>
    <dbReference type="NCBI Taxonomy" id="1871076"/>
    <lineage>
        <taxon>Bacteria</taxon>
        <taxon>Pseudomonadati</taxon>
        <taxon>Bacteroidota</taxon>
        <taxon>Flavobacteriia</taxon>
        <taxon>Flavobacteriales</taxon>
        <taxon>Flavobacteriaceae</taxon>
        <taxon>Flavobacterium</taxon>
    </lineage>
</organism>
<dbReference type="Pfam" id="PF19081">
    <property type="entry name" value="Ig_7"/>
    <property type="match status" value="1"/>
</dbReference>
<dbReference type="InterPro" id="IPR022357">
    <property type="entry name" value="MIP_CS"/>
</dbReference>
<accession>A0ABY4KFF7</accession>
<gene>
    <name evidence="3" type="ORF">M0M57_12875</name>
</gene>
<feature type="signal peptide" evidence="1">
    <location>
        <begin position="1"/>
        <end position="35"/>
    </location>
</feature>
<feature type="domain" description="Ig-like" evidence="2">
    <location>
        <begin position="2259"/>
        <end position="2335"/>
    </location>
</feature>
<dbReference type="NCBIfam" id="TIGR04131">
    <property type="entry name" value="Bac_Flav_CTERM"/>
    <property type="match status" value="1"/>
</dbReference>
<dbReference type="EMBL" id="CP096205">
    <property type="protein sequence ID" value="UPQ78508.1"/>
    <property type="molecule type" value="Genomic_DNA"/>
</dbReference>
<dbReference type="Proteomes" id="UP000830583">
    <property type="component" value="Chromosome"/>
</dbReference>
<protein>
    <submittedName>
        <fullName evidence="3">Gliding motility-associated C-terminal domain-containing protein</fullName>
    </submittedName>
</protein>
<evidence type="ECO:0000256" key="1">
    <source>
        <dbReference type="SAM" id="SignalP"/>
    </source>
</evidence>
<proteinExistence type="predicted"/>
<name>A0ABY4KFF7_9FLAO</name>